<dbReference type="SFLD" id="SFLDG00363">
    <property type="entry name" value="AMPS_(cytGST):_Alpha-__Mu-__Pi"/>
    <property type="match status" value="1"/>
</dbReference>
<dbReference type="CDD" id="cd03039">
    <property type="entry name" value="GST_N_Sigma_like"/>
    <property type="match status" value="1"/>
</dbReference>
<dbReference type="SUPFAM" id="SSF52833">
    <property type="entry name" value="Thioredoxin-like"/>
    <property type="match status" value="1"/>
</dbReference>
<accession>A8JBE2</accession>
<dbReference type="PROSITE" id="PS50405">
    <property type="entry name" value="GST_CTER"/>
    <property type="match status" value="1"/>
</dbReference>
<keyword evidence="2" id="KW-1185">Reference proteome</keyword>
<dbReference type="eggNOG" id="KOG1695">
    <property type="taxonomic scope" value="Eukaryota"/>
</dbReference>
<dbReference type="OrthoDB" id="414243at2759"/>
<dbReference type="KEGG" id="cre:CHLRE_16g670973v5"/>
<dbReference type="Pfam" id="PF14497">
    <property type="entry name" value="GST_C_3"/>
    <property type="match status" value="1"/>
</dbReference>
<dbReference type="InterPro" id="IPR036249">
    <property type="entry name" value="Thioredoxin-like_sf"/>
</dbReference>
<dbReference type="Gramene" id="PNW71746">
    <property type="protein sequence ID" value="PNW71746"/>
    <property type="gene ID" value="CHLRE_16g670973v5"/>
</dbReference>
<dbReference type="Gene3D" id="1.20.1050.10">
    <property type="match status" value="1"/>
</dbReference>
<dbReference type="SUPFAM" id="SSF47616">
    <property type="entry name" value="GST C-terminal domain-like"/>
    <property type="match status" value="1"/>
</dbReference>
<dbReference type="OMA" id="RFERENW"/>
<evidence type="ECO:0000313" key="1">
    <source>
        <dbReference type="EMBL" id="PNW71746.1"/>
    </source>
</evidence>
<dbReference type="GO" id="GO:0006749">
    <property type="term" value="P:glutathione metabolic process"/>
    <property type="evidence" value="ECO:0000318"/>
    <property type="project" value="GO_Central"/>
</dbReference>
<dbReference type="CDD" id="cd03192">
    <property type="entry name" value="GST_C_Sigma_like"/>
    <property type="match status" value="1"/>
</dbReference>
<proteinExistence type="predicted"/>
<dbReference type="InParanoid" id="A8JBE2"/>
<dbReference type="InterPro" id="IPR036282">
    <property type="entry name" value="Glutathione-S-Trfase_C_sf"/>
</dbReference>
<reference evidence="1 2" key="1">
    <citation type="journal article" date="2007" name="Science">
        <title>The Chlamydomonas genome reveals the evolution of key animal and plant functions.</title>
        <authorList>
            <person name="Merchant S.S."/>
            <person name="Prochnik S.E."/>
            <person name="Vallon O."/>
            <person name="Harris E.H."/>
            <person name="Karpowicz S.J."/>
            <person name="Witman G.B."/>
            <person name="Terry A."/>
            <person name="Salamov A."/>
            <person name="Fritz-Laylin L.K."/>
            <person name="Marechal-Drouard L."/>
            <person name="Marshall W.F."/>
            <person name="Qu L.H."/>
            <person name="Nelson D.R."/>
            <person name="Sanderfoot A.A."/>
            <person name="Spalding M.H."/>
            <person name="Kapitonov V.V."/>
            <person name="Ren Q."/>
            <person name="Ferris P."/>
            <person name="Lindquist E."/>
            <person name="Shapiro H."/>
            <person name="Lucas S.M."/>
            <person name="Grimwood J."/>
            <person name="Schmutz J."/>
            <person name="Cardol P."/>
            <person name="Cerutti H."/>
            <person name="Chanfreau G."/>
            <person name="Chen C.L."/>
            <person name="Cognat V."/>
            <person name="Croft M.T."/>
            <person name="Dent R."/>
            <person name="Dutcher S."/>
            <person name="Fernandez E."/>
            <person name="Fukuzawa H."/>
            <person name="Gonzalez-Ballester D."/>
            <person name="Gonzalez-Halphen D."/>
            <person name="Hallmann A."/>
            <person name="Hanikenne M."/>
            <person name="Hippler M."/>
            <person name="Inwood W."/>
            <person name="Jabbari K."/>
            <person name="Kalanon M."/>
            <person name="Kuras R."/>
            <person name="Lefebvre P.A."/>
            <person name="Lemaire S.D."/>
            <person name="Lobanov A.V."/>
            <person name="Lohr M."/>
            <person name="Manuell A."/>
            <person name="Meier I."/>
            <person name="Mets L."/>
            <person name="Mittag M."/>
            <person name="Mittelmeier T."/>
            <person name="Moroney J.V."/>
            <person name="Moseley J."/>
            <person name="Napoli C."/>
            <person name="Nedelcu A.M."/>
            <person name="Niyogi K."/>
            <person name="Novoselov S.V."/>
            <person name="Paulsen I.T."/>
            <person name="Pazour G."/>
            <person name="Purton S."/>
            <person name="Ral J.P."/>
            <person name="Riano-Pachon D.M."/>
            <person name="Riekhof W."/>
            <person name="Rymarquis L."/>
            <person name="Schroda M."/>
            <person name="Stern D."/>
            <person name="Umen J."/>
            <person name="Willows R."/>
            <person name="Wilson N."/>
            <person name="Zimmer S.L."/>
            <person name="Allmer J."/>
            <person name="Balk J."/>
            <person name="Bisova K."/>
            <person name="Chen C.J."/>
            <person name="Elias M."/>
            <person name="Gendler K."/>
            <person name="Hauser C."/>
            <person name="Lamb M.R."/>
            <person name="Ledford H."/>
            <person name="Long J.C."/>
            <person name="Minagawa J."/>
            <person name="Page M.D."/>
            <person name="Pan J."/>
            <person name="Pootakham W."/>
            <person name="Roje S."/>
            <person name="Rose A."/>
            <person name="Stahlberg E."/>
            <person name="Terauchi A.M."/>
            <person name="Yang P."/>
            <person name="Ball S."/>
            <person name="Bowler C."/>
            <person name="Dieckmann C.L."/>
            <person name="Gladyshev V.N."/>
            <person name="Green P."/>
            <person name="Jorgensen R."/>
            <person name="Mayfield S."/>
            <person name="Mueller-Roeber B."/>
            <person name="Rajamani S."/>
            <person name="Sayre R.T."/>
            <person name="Brokstein P."/>
            <person name="Dubchak I."/>
            <person name="Goodstein D."/>
            <person name="Hornick L."/>
            <person name="Huang Y.W."/>
            <person name="Jhaveri J."/>
            <person name="Luo Y."/>
            <person name="Martinez D."/>
            <person name="Ngau W.C."/>
            <person name="Otillar B."/>
            <person name="Poliakov A."/>
            <person name="Porter A."/>
            <person name="Szajkowski L."/>
            <person name="Werner G."/>
            <person name="Zhou K."/>
            <person name="Grigoriev I.V."/>
            <person name="Rokhsar D.S."/>
            <person name="Grossman A.R."/>
        </authorList>
    </citation>
    <scope>NUCLEOTIDE SEQUENCE [LARGE SCALE GENOMIC DNA]</scope>
    <source>
        <strain evidence="2">CC-503</strain>
    </source>
</reference>
<organism evidence="1 2">
    <name type="scientific">Chlamydomonas reinhardtii</name>
    <name type="common">Chlamydomonas smithii</name>
    <dbReference type="NCBI Taxonomy" id="3055"/>
    <lineage>
        <taxon>Eukaryota</taxon>
        <taxon>Viridiplantae</taxon>
        <taxon>Chlorophyta</taxon>
        <taxon>core chlorophytes</taxon>
        <taxon>Chlorophyceae</taxon>
        <taxon>CS clade</taxon>
        <taxon>Chlamydomonadales</taxon>
        <taxon>Chlamydomonadaceae</taxon>
        <taxon>Chlamydomonas</taxon>
    </lineage>
</organism>
<dbReference type="InterPro" id="IPR004045">
    <property type="entry name" value="Glutathione_S-Trfase_N"/>
</dbReference>
<dbReference type="STRING" id="3055.A8JBE2"/>
<dbReference type="InterPro" id="IPR010987">
    <property type="entry name" value="Glutathione-S-Trfase_C-like"/>
</dbReference>
<dbReference type="HOGENOM" id="CLU_039475_1_2_1"/>
<evidence type="ECO:0000313" key="2">
    <source>
        <dbReference type="Proteomes" id="UP000006906"/>
    </source>
</evidence>
<name>A8JBE2_CHLRE</name>
<dbReference type="PaxDb" id="3055-EDO98859"/>
<dbReference type="EMBL" id="CM008977">
    <property type="protein sequence ID" value="PNW71746.1"/>
    <property type="molecule type" value="Genomic_DNA"/>
</dbReference>
<dbReference type="PANTHER" id="PTHR11571:SF150">
    <property type="entry name" value="GLUTATHIONE S-TRANSFERASE"/>
    <property type="match status" value="1"/>
</dbReference>
<dbReference type="PROSITE" id="PS50404">
    <property type="entry name" value="GST_NTER"/>
    <property type="match status" value="1"/>
</dbReference>
<dbReference type="Pfam" id="PF02798">
    <property type="entry name" value="GST_N"/>
    <property type="match status" value="1"/>
</dbReference>
<dbReference type="PANTHER" id="PTHR11571">
    <property type="entry name" value="GLUTATHIONE S-TRANSFERASE"/>
    <property type="match status" value="1"/>
</dbReference>
<dbReference type="GO" id="GO:0004364">
    <property type="term" value="F:glutathione transferase activity"/>
    <property type="evidence" value="ECO:0000318"/>
    <property type="project" value="GO_Central"/>
</dbReference>
<gene>
    <name evidence="1" type="ORF">CHLRE_16g670973v5</name>
</gene>
<protein>
    <submittedName>
        <fullName evidence="1">Uncharacterized protein</fullName>
    </submittedName>
</protein>
<dbReference type="SFLD" id="SFLDG01205">
    <property type="entry name" value="AMPS.1"/>
    <property type="match status" value="1"/>
</dbReference>
<dbReference type="Gene3D" id="3.40.30.10">
    <property type="entry name" value="Glutaredoxin"/>
    <property type="match status" value="1"/>
</dbReference>
<dbReference type="Proteomes" id="UP000006906">
    <property type="component" value="Chromosome 16"/>
</dbReference>
<dbReference type="SFLD" id="SFLDS00019">
    <property type="entry name" value="Glutathione_Transferase_(cytos"/>
    <property type="match status" value="1"/>
</dbReference>
<dbReference type="ProMEX" id="A8JBE2"/>
<dbReference type="InterPro" id="IPR004046">
    <property type="entry name" value="GST_C"/>
</dbReference>
<dbReference type="RefSeq" id="XP_042915727.1">
    <property type="nucleotide sequence ID" value="XM_043071161.1"/>
</dbReference>
<sequence length="214" mass="23427">MSLKIHYFPVPGRAEVARLCLSIGNIPYEDVIYTGATFGEAKPKFPFGQVPVLEFPDGKMLAQSGAIDRYTAKLAGLYPEDPIQAAFADQAVFLLNDFTDLFSSSYSLPLEEKIKARQDMLAGKGGEKLKLLEKLVASIGDKYLAGAKLSYADLALFVSFSTMICGQLDGIPKDLFKNYPALKAFRSRIATEPGVKAFYDKNSEGFRAAFKPDA</sequence>
<dbReference type="InterPro" id="IPR040079">
    <property type="entry name" value="Glutathione_S-Trfase"/>
</dbReference>
<dbReference type="GeneID" id="5724769"/>
<dbReference type="AlphaFoldDB" id="A8JBE2"/>
<dbReference type="InterPro" id="IPR050213">
    <property type="entry name" value="GST_superfamily"/>
</dbReference>